<evidence type="ECO:0000313" key="2">
    <source>
        <dbReference type="Proteomes" id="UP000756860"/>
    </source>
</evidence>
<comment type="caution">
    <text evidence="1">The sequence shown here is derived from an EMBL/GenBank/DDBJ whole genome shotgun (WGS) entry which is preliminary data.</text>
</comment>
<accession>A0ABS5SEI7</accession>
<dbReference type="RefSeq" id="WP_214175782.1">
    <property type="nucleotide sequence ID" value="NZ_JAHCVK010000005.1"/>
</dbReference>
<dbReference type="InterPro" id="IPR012657">
    <property type="entry name" value="23S_rRNA-intervening_sequence"/>
</dbReference>
<dbReference type="NCBIfam" id="TIGR02436">
    <property type="entry name" value="four helix bundle protein"/>
    <property type="match status" value="1"/>
</dbReference>
<sequence length="121" mass="13846">MRDHKELEVWKYSMGMVTEIYSLTTAFPKEELYGLTNQVRRAAVSIPSNIAEGASRQTEKEFVQFLYIALASAAELETQIIIANNLGYLIDSDSMLNRIMSVRKMLNGLIRHYRNKVTTRA</sequence>
<reference evidence="1 2" key="1">
    <citation type="submission" date="2021-05" db="EMBL/GenBank/DDBJ databases">
        <title>The draft genome of Geobacter luticola JCM 17780.</title>
        <authorList>
            <person name="Xu Z."/>
            <person name="Masuda Y."/>
            <person name="Itoh H."/>
            <person name="Senoo K."/>
        </authorList>
    </citation>
    <scope>NUCLEOTIDE SEQUENCE [LARGE SCALE GENOMIC DNA]</scope>
    <source>
        <strain evidence="1 2">JCM 17780</strain>
    </source>
</reference>
<proteinExistence type="predicted"/>
<dbReference type="PANTHER" id="PTHR38471">
    <property type="entry name" value="FOUR HELIX BUNDLE PROTEIN"/>
    <property type="match status" value="1"/>
</dbReference>
<dbReference type="EMBL" id="JAHCVK010000005">
    <property type="protein sequence ID" value="MBT0653778.1"/>
    <property type="molecule type" value="Genomic_DNA"/>
</dbReference>
<evidence type="ECO:0000313" key="1">
    <source>
        <dbReference type="EMBL" id="MBT0653778.1"/>
    </source>
</evidence>
<dbReference type="PANTHER" id="PTHR38471:SF2">
    <property type="entry name" value="FOUR HELIX BUNDLE PROTEIN"/>
    <property type="match status" value="1"/>
</dbReference>
<gene>
    <name evidence="1" type="ORF">KI810_11980</name>
</gene>
<protein>
    <submittedName>
        <fullName evidence="1">Four helix bundle protein</fullName>
    </submittedName>
</protein>
<dbReference type="CDD" id="cd16377">
    <property type="entry name" value="23S_rRNA_IVP_like"/>
    <property type="match status" value="1"/>
</dbReference>
<dbReference type="Proteomes" id="UP000756860">
    <property type="component" value="Unassembled WGS sequence"/>
</dbReference>
<dbReference type="InterPro" id="IPR036583">
    <property type="entry name" value="23S_rRNA_IVS_sf"/>
</dbReference>
<dbReference type="Gene3D" id="1.20.1440.60">
    <property type="entry name" value="23S rRNA-intervening sequence"/>
    <property type="match status" value="1"/>
</dbReference>
<dbReference type="SUPFAM" id="SSF158446">
    <property type="entry name" value="IVS-encoded protein-like"/>
    <property type="match status" value="1"/>
</dbReference>
<keyword evidence="2" id="KW-1185">Reference proteome</keyword>
<organism evidence="1 2">
    <name type="scientific">Geomobilimonas luticola</name>
    <dbReference type="NCBI Taxonomy" id="1114878"/>
    <lineage>
        <taxon>Bacteria</taxon>
        <taxon>Pseudomonadati</taxon>
        <taxon>Thermodesulfobacteriota</taxon>
        <taxon>Desulfuromonadia</taxon>
        <taxon>Geobacterales</taxon>
        <taxon>Geobacteraceae</taxon>
        <taxon>Geomobilimonas</taxon>
    </lineage>
</organism>
<dbReference type="Pfam" id="PF05635">
    <property type="entry name" value="23S_rRNA_IVP"/>
    <property type="match status" value="1"/>
</dbReference>
<dbReference type="NCBIfam" id="NF008911">
    <property type="entry name" value="PRK12275.1-2"/>
    <property type="match status" value="1"/>
</dbReference>
<name>A0ABS5SEI7_9BACT</name>